<dbReference type="Proteomes" id="UP000829517">
    <property type="component" value="Unassembled WGS sequence"/>
</dbReference>
<accession>A0ABS9J7I2</accession>
<organism evidence="2 3">
    <name type="scientific">Joostella atrarenae</name>
    <dbReference type="NCBI Taxonomy" id="679257"/>
    <lineage>
        <taxon>Bacteria</taxon>
        <taxon>Pseudomonadati</taxon>
        <taxon>Bacteroidota</taxon>
        <taxon>Flavobacteriia</taxon>
        <taxon>Flavobacteriales</taxon>
        <taxon>Flavobacteriaceae</taxon>
        <taxon>Joostella</taxon>
    </lineage>
</organism>
<keyword evidence="3" id="KW-1185">Reference proteome</keyword>
<dbReference type="RefSeq" id="WP_236960687.1">
    <property type="nucleotide sequence ID" value="NZ_JAETXX010000016.1"/>
</dbReference>
<comment type="caution">
    <text evidence="2">The sequence shown here is derived from an EMBL/GenBank/DDBJ whole genome shotgun (WGS) entry which is preliminary data.</text>
</comment>
<dbReference type="EMBL" id="JAETXX010000016">
    <property type="protein sequence ID" value="MCF8716348.1"/>
    <property type="molecule type" value="Genomic_DNA"/>
</dbReference>
<name>A0ABS9J7I2_9FLAO</name>
<keyword evidence="1" id="KW-0732">Signal</keyword>
<gene>
    <name evidence="2" type="ORF">JM658_16075</name>
</gene>
<sequence>MKKLLGTVGVLTLSMGIYLATNTQVSASSNDLDLTSLVRLNTANAECPSPTPYGGGKCLTLSQICVGDPGNNECRFG</sequence>
<reference evidence="2 3" key="1">
    <citation type="submission" date="2021-01" db="EMBL/GenBank/DDBJ databases">
        <title>Genome sequencing of Joostella atrarenae M1-2 (= KCTC 23194).</title>
        <authorList>
            <person name="Zakaria M.R."/>
            <person name="Lam M.Q."/>
            <person name="Chong C.S."/>
        </authorList>
    </citation>
    <scope>NUCLEOTIDE SEQUENCE [LARGE SCALE GENOMIC DNA]</scope>
    <source>
        <strain evidence="2 3">M1-2</strain>
    </source>
</reference>
<feature type="signal peptide" evidence="1">
    <location>
        <begin position="1"/>
        <end position="20"/>
    </location>
</feature>
<proteinExistence type="predicted"/>
<evidence type="ECO:0008006" key="4">
    <source>
        <dbReference type="Google" id="ProtNLM"/>
    </source>
</evidence>
<feature type="chain" id="PRO_5045915594" description="NVEALA family protein" evidence="1">
    <location>
        <begin position="21"/>
        <end position="77"/>
    </location>
</feature>
<evidence type="ECO:0000256" key="1">
    <source>
        <dbReference type="SAM" id="SignalP"/>
    </source>
</evidence>
<evidence type="ECO:0000313" key="3">
    <source>
        <dbReference type="Proteomes" id="UP000829517"/>
    </source>
</evidence>
<protein>
    <recommendedName>
        <fullName evidence="4">NVEALA family protein</fullName>
    </recommendedName>
</protein>
<evidence type="ECO:0000313" key="2">
    <source>
        <dbReference type="EMBL" id="MCF8716348.1"/>
    </source>
</evidence>